<feature type="signal peptide" evidence="1">
    <location>
        <begin position="1"/>
        <end position="19"/>
    </location>
</feature>
<feature type="chain" id="PRO_5043019397" description="DUF8039 domain-containing protein" evidence="1">
    <location>
        <begin position="20"/>
        <end position="109"/>
    </location>
</feature>
<name>A0AAP0EAP3_9MAGN</name>
<evidence type="ECO:0000256" key="1">
    <source>
        <dbReference type="SAM" id="SignalP"/>
    </source>
</evidence>
<sequence length="109" mass="12411">MFCLHILNFLVQTQQVVDGSSCVLHRKCKLLKFDSISDKAVAVAEGSIACVDPTEIVHHIPLGIGNWKIWIERVIDSTTLLYRPDIESDYMARREGTNVVWPKKYVILI</sequence>
<evidence type="ECO:0000313" key="4">
    <source>
        <dbReference type="Proteomes" id="UP001417504"/>
    </source>
</evidence>
<reference evidence="3 4" key="1">
    <citation type="submission" date="2024-01" db="EMBL/GenBank/DDBJ databases">
        <title>Genome assemblies of Stephania.</title>
        <authorList>
            <person name="Yang L."/>
        </authorList>
    </citation>
    <scope>NUCLEOTIDE SEQUENCE [LARGE SCALE GENOMIC DNA]</scope>
    <source>
        <strain evidence="3">QJT</strain>
        <tissue evidence="3">Leaf</tissue>
    </source>
</reference>
<dbReference type="Proteomes" id="UP001417504">
    <property type="component" value="Unassembled WGS sequence"/>
</dbReference>
<dbReference type="EMBL" id="JBBNAE010000011">
    <property type="protein sequence ID" value="KAK9085658.1"/>
    <property type="molecule type" value="Genomic_DNA"/>
</dbReference>
<dbReference type="AlphaFoldDB" id="A0AAP0EAP3"/>
<organism evidence="3 4">
    <name type="scientific">Stephania japonica</name>
    <dbReference type="NCBI Taxonomy" id="461633"/>
    <lineage>
        <taxon>Eukaryota</taxon>
        <taxon>Viridiplantae</taxon>
        <taxon>Streptophyta</taxon>
        <taxon>Embryophyta</taxon>
        <taxon>Tracheophyta</taxon>
        <taxon>Spermatophyta</taxon>
        <taxon>Magnoliopsida</taxon>
        <taxon>Ranunculales</taxon>
        <taxon>Menispermaceae</taxon>
        <taxon>Menispermoideae</taxon>
        <taxon>Cissampelideae</taxon>
        <taxon>Stephania</taxon>
    </lineage>
</organism>
<accession>A0AAP0EAP3</accession>
<protein>
    <recommendedName>
        <fullName evidence="2">DUF8039 domain-containing protein</fullName>
    </recommendedName>
</protein>
<dbReference type="Pfam" id="PF26133">
    <property type="entry name" value="DUF8039"/>
    <property type="match status" value="1"/>
</dbReference>
<comment type="caution">
    <text evidence="3">The sequence shown here is derived from an EMBL/GenBank/DDBJ whole genome shotgun (WGS) entry which is preliminary data.</text>
</comment>
<feature type="domain" description="DUF8039" evidence="2">
    <location>
        <begin position="26"/>
        <end position="108"/>
    </location>
</feature>
<dbReference type="InterPro" id="IPR058352">
    <property type="entry name" value="DUF8039"/>
</dbReference>
<gene>
    <name evidence="3" type="ORF">Sjap_026069</name>
</gene>
<evidence type="ECO:0000259" key="2">
    <source>
        <dbReference type="Pfam" id="PF26133"/>
    </source>
</evidence>
<evidence type="ECO:0000313" key="3">
    <source>
        <dbReference type="EMBL" id="KAK9085658.1"/>
    </source>
</evidence>
<keyword evidence="4" id="KW-1185">Reference proteome</keyword>
<keyword evidence="1" id="KW-0732">Signal</keyword>
<proteinExistence type="predicted"/>